<keyword evidence="3" id="KW-1185">Reference proteome</keyword>
<evidence type="ECO:0000259" key="2">
    <source>
        <dbReference type="PROSITE" id="PS50104"/>
    </source>
</evidence>
<dbReference type="Pfam" id="PF00531">
    <property type="entry name" value="Death"/>
    <property type="match status" value="1"/>
</dbReference>
<dbReference type="Gene3D" id="3.40.50.10140">
    <property type="entry name" value="Toll/interleukin-1 receptor homology (TIR) domain"/>
    <property type="match status" value="1"/>
</dbReference>
<organism evidence="3 4">
    <name type="scientific">Hydra vulgaris</name>
    <name type="common">Hydra</name>
    <name type="synonym">Hydra attenuata</name>
    <dbReference type="NCBI Taxonomy" id="6087"/>
    <lineage>
        <taxon>Eukaryota</taxon>
        <taxon>Metazoa</taxon>
        <taxon>Cnidaria</taxon>
        <taxon>Hydrozoa</taxon>
        <taxon>Hydroidolina</taxon>
        <taxon>Anthoathecata</taxon>
        <taxon>Aplanulata</taxon>
        <taxon>Hydridae</taxon>
        <taxon>Hydra</taxon>
    </lineage>
</organism>
<protein>
    <submittedName>
        <fullName evidence="4">Myeloid differentiation primary response protein MyD88 isoform X3</fullName>
    </submittedName>
</protein>
<evidence type="ECO:0000313" key="3">
    <source>
        <dbReference type="Proteomes" id="UP001652625"/>
    </source>
</evidence>
<gene>
    <name evidence="4" type="primary">LOC100212818</name>
</gene>
<name>A0ABM4CGN6_HYDVU</name>
<dbReference type="PANTHER" id="PTHR16253">
    <property type="entry name" value="TETRATRICOPEPTIDE REPEAT PROTEIN 22"/>
    <property type="match status" value="1"/>
</dbReference>
<evidence type="ECO:0000313" key="4">
    <source>
        <dbReference type="RefSeq" id="XP_065660881.1"/>
    </source>
</evidence>
<dbReference type="InterPro" id="IPR011029">
    <property type="entry name" value="DEATH-like_dom_sf"/>
</dbReference>
<accession>A0ABM4CGN6</accession>
<dbReference type="PROSITE" id="PS50104">
    <property type="entry name" value="TIR"/>
    <property type="match status" value="1"/>
</dbReference>
<evidence type="ECO:0000259" key="1">
    <source>
        <dbReference type="PROSITE" id="PS50017"/>
    </source>
</evidence>
<dbReference type="PANTHER" id="PTHR16253:SF0">
    <property type="entry name" value="TETRATRICOPEPTIDE REPEAT PROTEIN 22"/>
    <property type="match status" value="1"/>
</dbReference>
<dbReference type="GeneID" id="100212818"/>
<dbReference type="SUPFAM" id="SSF52200">
    <property type="entry name" value="Toll/Interleukin receptor TIR domain"/>
    <property type="match status" value="1"/>
</dbReference>
<feature type="domain" description="Death" evidence="1">
    <location>
        <begin position="34"/>
        <end position="99"/>
    </location>
</feature>
<proteinExistence type="predicted"/>
<dbReference type="InterPro" id="IPR000157">
    <property type="entry name" value="TIR_dom"/>
</dbReference>
<dbReference type="Pfam" id="PF13676">
    <property type="entry name" value="TIR_2"/>
    <property type="match status" value="1"/>
</dbReference>
<dbReference type="InterPro" id="IPR000488">
    <property type="entry name" value="Death_dom"/>
</dbReference>
<reference evidence="4" key="1">
    <citation type="submission" date="2025-08" db="UniProtKB">
        <authorList>
            <consortium name="RefSeq"/>
        </authorList>
    </citation>
    <scope>IDENTIFICATION</scope>
</reference>
<dbReference type="SUPFAM" id="SSF47986">
    <property type="entry name" value="DEATH domain"/>
    <property type="match status" value="1"/>
</dbReference>
<feature type="domain" description="TIR" evidence="2">
    <location>
        <begin position="126"/>
        <end position="257"/>
    </location>
</feature>
<dbReference type="InterPro" id="IPR042342">
    <property type="entry name" value="TTC22"/>
</dbReference>
<dbReference type="Proteomes" id="UP001652625">
    <property type="component" value="Chromosome 09"/>
</dbReference>
<dbReference type="Gene3D" id="1.10.533.10">
    <property type="entry name" value="Death Domain, Fas"/>
    <property type="match status" value="1"/>
</dbReference>
<dbReference type="RefSeq" id="XP_065660881.1">
    <property type="nucleotide sequence ID" value="XM_065804809.1"/>
</dbReference>
<dbReference type="SMART" id="SM00005">
    <property type="entry name" value="DEATH"/>
    <property type="match status" value="1"/>
</dbReference>
<dbReference type="PROSITE" id="PS50017">
    <property type="entry name" value="DEATH_DOMAIN"/>
    <property type="match status" value="1"/>
</dbReference>
<dbReference type="SMART" id="SM00255">
    <property type="entry name" value="TIR"/>
    <property type="match status" value="1"/>
</dbReference>
<dbReference type="InterPro" id="IPR035897">
    <property type="entry name" value="Toll_tir_struct_dom_sf"/>
</dbReference>
<sequence length="260" mass="30348">MDCINKDQLLYQSLSYPIMSQVSFLLNPICDNKDWRALAGVFDFTMEEVNGLLSACDPTMELFKYYELKYGKKVTLSYVIESLNNIGRKDVVQDIFKYINDNNFIENDNQDLQCSITHVSNFTLNDNYDVFISYAKDDINFAKLIKNRLENEYGYKVCIDYCDFLPGYNPFEQLCSVIEEKCRKVIVILSPNFNKSNNCQTQAKIALSLSFEFNKNKVIPILYKKCEMPRILKLLTRLDCTDPNTTPYFWTRLITAINNR</sequence>